<feature type="domain" description="N-acetyltransferase" evidence="3">
    <location>
        <begin position="2"/>
        <end position="144"/>
    </location>
</feature>
<name>A0A0F5JWE8_9BURK</name>
<dbReference type="SUPFAM" id="SSF55729">
    <property type="entry name" value="Acyl-CoA N-acyltransferases (Nat)"/>
    <property type="match status" value="1"/>
</dbReference>
<reference evidence="4 5" key="1">
    <citation type="submission" date="2015-03" db="EMBL/GenBank/DDBJ databases">
        <title>Draft Genome Sequence of Burkholderia andropogonis type strain ICMP2807, isolated from Sorghum bicolor.</title>
        <authorList>
            <person name="Lopes-Santos L."/>
            <person name="Castro D.B."/>
            <person name="Ottoboni L.M."/>
            <person name="Park D."/>
            <person name="Weirc B.S."/>
            <person name="Destefano S.A."/>
        </authorList>
    </citation>
    <scope>NUCLEOTIDE SEQUENCE [LARGE SCALE GENOMIC DNA]</scope>
    <source>
        <strain evidence="4 5">ICMP2807</strain>
    </source>
</reference>
<dbReference type="PROSITE" id="PS51186">
    <property type="entry name" value="GNAT"/>
    <property type="match status" value="1"/>
</dbReference>
<dbReference type="GO" id="GO:0016747">
    <property type="term" value="F:acyltransferase activity, transferring groups other than amino-acyl groups"/>
    <property type="evidence" value="ECO:0007669"/>
    <property type="project" value="InterPro"/>
</dbReference>
<dbReference type="Gene3D" id="3.40.630.30">
    <property type="match status" value="1"/>
</dbReference>
<protein>
    <submittedName>
        <fullName evidence="4">GCN5 family acetyltransferase</fullName>
    </submittedName>
</protein>
<dbReference type="InterPro" id="IPR016181">
    <property type="entry name" value="Acyl_CoA_acyltransferase"/>
</dbReference>
<dbReference type="STRING" id="28092.WM40_18675"/>
<keyword evidence="1 4" id="KW-0808">Transferase</keyword>
<accession>A0A0F5JWE8</accession>
<evidence type="ECO:0000259" key="3">
    <source>
        <dbReference type="PROSITE" id="PS51186"/>
    </source>
</evidence>
<dbReference type="RefSeq" id="WP_024903697.1">
    <property type="nucleotide sequence ID" value="NZ_CADFGU010000015.1"/>
</dbReference>
<keyword evidence="5" id="KW-1185">Reference proteome</keyword>
<evidence type="ECO:0000313" key="5">
    <source>
        <dbReference type="Proteomes" id="UP000033618"/>
    </source>
</evidence>
<dbReference type="PATRIC" id="fig|28092.6.peg.4379"/>
<dbReference type="Pfam" id="PF00583">
    <property type="entry name" value="Acetyltransf_1"/>
    <property type="match status" value="1"/>
</dbReference>
<gene>
    <name evidence="4" type="ORF">WM40_18675</name>
</gene>
<dbReference type="AlphaFoldDB" id="A0A0F5JWE8"/>
<evidence type="ECO:0000256" key="2">
    <source>
        <dbReference type="ARBA" id="ARBA00023315"/>
    </source>
</evidence>
<keyword evidence="2" id="KW-0012">Acyltransferase</keyword>
<dbReference type="Proteomes" id="UP000033618">
    <property type="component" value="Unassembled WGS sequence"/>
</dbReference>
<dbReference type="PANTHER" id="PTHR43877">
    <property type="entry name" value="AMINOALKYLPHOSPHONATE N-ACETYLTRANSFERASE-RELATED-RELATED"/>
    <property type="match status" value="1"/>
</dbReference>
<dbReference type="CDD" id="cd04301">
    <property type="entry name" value="NAT_SF"/>
    <property type="match status" value="1"/>
</dbReference>
<evidence type="ECO:0000256" key="1">
    <source>
        <dbReference type="ARBA" id="ARBA00022679"/>
    </source>
</evidence>
<evidence type="ECO:0000313" key="4">
    <source>
        <dbReference type="EMBL" id="KKB62178.1"/>
    </source>
</evidence>
<dbReference type="PANTHER" id="PTHR43877:SF1">
    <property type="entry name" value="ACETYLTRANSFERASE"/>
    <property type="match status" value="1"/>
</dbReference>
<sequence>MFQIREMTIDDYDGVRAMWEATPGVSVRDADSKAAVTRYLLRNPALSFVALADDQMVATIMAGHDGRRGYLQHLVVLPAYRRRGIANALVEQTLAALEALGIHKSHLEVLCTNVEGAAFWARQGWQRRDDITRYSFIRNAGANC</sequence>
<dbReference type="EMBL" id="LAQU01000023">
    <property type="protein sequence ID" value="KKB62178.1"/>
    <property type="molecule type" value="Genomic_DNA"/>
</dbReference>
<comment type="caution">
    <text evidence="4">The sequence shown here is derived from an EMBL/GenBank/DDBJ whole genome shotgun (WGS) entry which is preliminary data.</text>
</comment>
<organism evidence="4 5">
    <name type="scientific">Robbsia andropogonis</name>
    <dbReference type="NCBI Taxonomy" id="28092"/>
    <lineage>
        <taxon>Bacteria</taxon>
        <taxon>Pseudomonadati</taxon>
        <taxon>Pseudomonadota</taxon>
        <taxon>Betaproteobacteria</taxon>
        <taxon>Burkholderiales</taxon>
        <taxon>Burkholderiaceae</taxon>
        <taxon>Robbsia</taxon>
    </lineage>
</organism>
<dbReference type="InterPro" id="IPR000182">
    <property type="entry name" value="GNAT_dom"/>
</dbReference>
<dbReference type="OrthoDB" id="1821130at2"/>
<proteinExistence type="predicted"/>
<dbReference type="InterPro" id="IPR050832">
    <property type="entry name" value="Bact_Acetyltransf"/>
</dbReference>